<feature type="compositionally biased region" description="Low complexity" evidence="1">
    <location>
        <begin position="268"/>
        <end position="282"/>
    </location>
</feature>
<feature type="compositionally biased region" description="Basic and acidic residues" evidence="1">
    <location>
        <begin position="373"/>
        <end position="387"/>
    </location>
</feature>
<feature type="compositionally biased region" description="Low complexity" evidence="1">
    <location>
        <begin position="402"/>
        <end position="416"/>
    </location>
</feature>
<sequence>MFILKLFTCSEKGIDELRGLGKFERGDTTRAKNQDASVNETFEDSHVLDARNKLLSRPESIHSKLNSLGTTDVLGTGAGGLGLGARGLGGGSGIGGGVGLGGLGTGRRGEAATKRGRKISASAGRSHGQNLSDPSKIVVPTYSTLKANKMDEIHSRRLRELLLAETKDKDPLQNRIVFIASCVMATEKLARTTPTVTRLHKSLGDEFRTILKREMQENQARYMTTHPGQAPSLEDQSQLLQQGTNSAFQSLLKVLESHLTALHEFESAKQQQQSDTASQSSANLTRSRTPRNIMVDEQMKLDQYSKEAVWANLQEVCLKHLKKYLGELSEREKAGNRASNATGKDGSSADGSNKLKSGSENDKSNGNDNGDLNDQKDDAFDAKEQTLKKRGFFGRMTKSKKSTAANNSNSNNNAASGNGGGGSEANTDDEESRDEKQQDWSELTFSFADSSQKSIVQIAHEGNMASSSYLKGMREFAAIGNSQDTRRLSLRTLSTSLLEQGMRQNSGQNINMFDTRLGTGIRSNG</sequence>
<comment type="caution">
    <text evidence="2">The sequence shown here is derived from an EMBL/GenBank/DDBJ whole genome shotgun (WGS) entry which is preliminary data.</text>
</comment>
<feature type="compositionally biased region" description="Basic residues" evidence="1">
    <location>
        <begin position="388"/>
        <end position="401"/>
    </location>
</feature>
<dbReference type="AlphaFoldDB" id="X6NU45"/>
<accession>X6NU45</accession>
<feature type="region of interest" description="Disordered" evidence="1">
    <location>
        <begin position="266"/>
        <end position="294"/>
    </location>
</feature>
<evidence type="ECO:0000313" key="2">
    <source>
        <dbReference type="EMBL" id="ETO29309.1"/>
    </source>
</evidence>
<protein>
    <submittedName>
        <fullName evidence="2">Uncharacterized protein</fullName>
    </submittedName>
</protein>
<reference evidence="2 3" key="1">
    <citation type="journal article" date="2013" name="Curr. Biol.">
        <title>The Genome of the Foraminiferan Reticulomyxa filosa.</title>
        <authorList>
            <person name="Glockner G."/>
            <person name="Hulsmann N."/>
            <person name="Schleicher M."/>
            <person name="Noegel A.A."/>
            <person name="Eichinger L."/>
            <person name="Gallinger C."/>
            <person name="Pawlowski J."/>
            <person name="Sierra R."/>
            <person name="Euteneuer U."/>
            <person name="Pillet L."/>
            <person name="Moustafa A."/>
            <person name="Platzer M."/>
            <person name="Groth M."/>
            <person name="Szafranski K."/>
            <person name="Schliwa M."/>
        </authorList>
    </citation>
    <scope>NUCLEOTIDE SEQUENCE [LARGE SCALE GENOMIC DNA]</scope>
</reference>
<feature type="region of interest" description="Disordered" evidence="1">
    <location>
        <begin position="330"/>
        <end position="440"/>
    </location>
</feature>
<organism evidence="2 3">
    <name type="scientific">Reticulomyxa filosa</name>
    <dbReference type="NCBI Taxonomy" id="46433"/>
    <lineage>
        <taxon>Eukaryota</taxon>
        <taxon>Sar</taxon>
        <taxon>Rhizaria</taxon>
        <taxon>Retaria</taxon>
        <taxon>Foraminifera</taxon>
        <taxon>Monothalamids</taxon>
        <taxon>Reticulomyxidae</taxon>
        <taxon>Reticulomyxa</taxon>
    </lineage>
</organism>
<dbReference type="Proteomes" id="UP000023152">
    <property type="component" value="Unassembled WGS sequence"/>
</dbReference>
<keyword evidence="3" id="KW-1185">Reference proteome</keyword>
<evidence type="ECO:0000313" key="3">
    <source>
        <dbReference type="Proteomes" id="UP000023152"/>
    </source>
</evidence>
<feature type="region of interest" description="Disordered" evidence="1">
    <location>
        <begin position="105"/>
        <end position="135"/>
    </location>
</feature>
<proteinExistence type="predicted"/>
<gene>
    <name evidence="2" type="ORF">RFI_07814</name>
</gene>
<dbReference type="EMBL" id="ASPP01006124">
    <property type="protein sequence ID" value="ETO29309.1"/>
    <property type="molecule type" value="Genomic_DNA"/>
</dbReference>
<evidence type="ECO:0000256" key="1">
    <source>
        <dbReference type="SAM" id="MobiDB-lite"/>
    </source>
</evidence>
<name>X6NU45_RETFI</name>